<keyword evidence="2" id="KW-0413">Isomerase</keyword>
<evidence type="ECO:0000256" key="3">
    <source>
        <dbReference type="PIRSR" id="PIRSR016184-1"/>
    </source>
</evidence>
<keyword evidence="5" id="KW-1185">Reference proteome</keyword>
<name>A0A4V3HH04_9BACT</name>
<evidence type="ECO:0000313" key="5">
    <source>
        <dbReference type="Proteomes" id="UP000295066"/>
    </source>
</evidence>
<comment type="similarity">
    <text evidence="1">Belongs to the PhzF family.</text>
</comment>
<dbReference type="SUPFAM" id="SSF54506">
    <property type="entry name" value="Diaminopimelate epimerase-like"/>
    <property type="match status" value="1"/>
</dbReference>
<sequence length="261" mass="28737">MRYYVVDAFAEKVFEGNPAGVCVLDSWLPDGLMQNIAMENNLSETAFTVKEGEAYRLRWFTPGGEVDLCGHATLATAYVLSSFVETGADRLLFETLSGRLTVSRRGDLYELDFPAYTLTPVPVTGAMEEAAGFRPTEAWMARDLVCVLEDERQVREAAPDMARVTALDGLLLHLTARGKDYDCVTRSFAPKMNVQEDPVCGSGHCHVVPLWSRKLGKKELVARQASRRGGTLFCRDCGERILLAGRAVLYSAGEIYPGNQG</sequence>
<accession>A0A4V3HH04</accession>
<proteinExistence type="inferred from homology"/>
<organism evidence="4 5">
    <name type="scientific">Aminivibrio pyruvatiphilus</name>
    <dbReference type="NCBI Taxonomy" id="1005740"/>
    <lineage>
        <taxon>Bacteria</taxon>
        <taxon>Thermotogati</taxon>
        <taxon>Synergistota</taxon>
        <taxon>Synergistia</taxon>
        <taxon>Synergistales</taxon>
        <taxon>Aminobacteriaceae</taxon>
        <taxon>Aminivibrio</taxon>
    </lineage>
</organism>
<evidence type="ECO:0000256" key="2">
    <source>
        <dbReference type="ARBA" id="ARBA00023235"/>
    </source>
</evidence>
<dbReference type="Pfam" id="PF02567">
    <property type="entry name" value="PhzC-PhzF"/>
    <property type="match status" value="1"/>
</dbReference>
<evidence type="ECO:0000313" key="4">
    <source>
        <dbReference type="EMBL" id="TDY62941.1"/>
    </source>
</evidence>
<dbReference type="OrthoDB" id="9788221at2"/>
<protein>
    <submittedName>
        <fullName evidence="4">PhzF family phenazine biosynthesis protein</fullName>
    </submittedName>
</protein>
<dbReference type="PANTHER" id="PTHR13774:SF17">
    <property type="entry name" value="PHENAZINE BIOSYNTHESIS-LIKE DOMAIN-CONTAINING PROTEIN"/>
    <property type="match status" value="1"/>
</dbReference>
<dbReference type="RefSeq" id="WP_133956600.1">
    <property type="nucleotide sequence ID" value="NZ_SORI01000003.1"/>
</dbReference>
<dbReference type="GO" id="GO:0016853">
    <property type="term" value="F:isomerase activity"/>
    <property type="evidence" value="ECO:0007669"/>
    <property type="project" value="UniProtKB-KW"/>
</dbReference>
<feature type="active site" evidence="3">
    <location>
        <position position="44"/>
    </location>
</feature>
<dbReference type="PIRSF" id="PIRSF016184">
    <property type="entry name" value="PhzC_PhzF"/>
    <property type="match status" value="1"/>
</dbReference>
<gene>
    <name evidence="4" type="ORF">C8D99_103161</name>
</gene>
<dbReference type="Gene3D" id="3.10.310.10">
    <property type="entry name" value="Diaminopimelate Epimerase, Chain A, domain 1"/>
    <property type="match status" value="2"/>
</dbReference>
<comment type="caution">
    <text evidence="4">The sequence shown here is derived from an EMBL/GenBank/DDBJ whole genome shotgun (WGS) entry which is preliminary data.</text>
</comment>
<dbReference type="PANTHER" id="PTHR13774">
    <property type="entry name" value="PHENAZINE BIOSYNTHESIS PROTEIN"/>
    <property type="match status" value="1"/>
</dbReference>
<dbReference type="Proteomes" id="UP000295066">
    <property type="component" value="Unassembled WGS sequence"/>
</dbReference>
<dbReference type="GO" id="GO:0005737">
    <property type="term" value="C:cytoplasm"/>
    <property type="evidence" value="ECO:0007669"/>
    <property type="project" value="TreeGrafter"/>
</dbReference>
<reference evidence="4 5" key="1">
    <citation type="submission" date="2019-03" db="EMBL/GenBank/DDBJ databases">
        <title>Genomic Encyclopedia of Type Strains, Phase IV (KMG-IV): sequencing the most valuable type-strain genomes for metagenomic binning, comparative biology and taxonomic classification.</title>
        <authorList>
            <person name="Goeker M."/>
        </authorList>
    </citation>
    <scope>NUCLEOTIDE SEQUENCE [LARGE SCALE GENOMIC DNA]</scope>
    <source>
        <strain evidence="4 5">DSM 25964</strain>
    </source>
</reference>
<dbReference type="EMBL" id="SORI01000003">
    <property type="protein sequence ID" value="TDY62941.1"/>
    <property type="molecule type" value="Genomic_DNA"/>
</dbReference>
<dbReference type="AlphaFoldDB" id="A0A4V3HH04"/>
<dbReference type="NCBIfam" id="TIGR00654">
    <property type="entry name" value="PhzF_family"/>
    <property type="match status" value="1"/>
</dbReference>
<dbReference type="InterPro" id="IPR003719">
    <property type="entry name" value="Phenazine_PhzF-like"/>
</dbReference>
<evidence type="ECO:0000256" key="1">
    <source>
        <dbReference type="ARBA" id="ARBA00008270"/>
    </source>
</evidence>